<keyword evidence="4 14" id="KW-0547">Nucleotide-binding</keyword>
<dbReference type="GO" id="GO:0003697">
    <property type="term" value="F:single-stranded DNA binding"/>
    <property type="evidence" value="ECO:0007669"/>
    <property type="project" value="TreeGrafter"/>
</dbReference>
<feature type="domain" description="MCM C-terminal AAA(+) ATPase" evidence="16">
    <location>
        <begin position="297"/>
        <end position="512"/>
    </location>
</feature>
<dbReference type="SUPFAM" id="SSF50249">
    <property type="entry name" value="Nucleic acid-binding proteins"/>
    <property type="match status" value="1"/>
</dbReference>
<evidence type="ECO:0000256" key="11">
    <source>
        <dbReference type="ARBA" id="ARBA00023242"/>
    </source>
</evidence>
<dbReference type="GO" id="GO:0005524">
    <property type="term" value="F:ATP binding"/>
    <property type="evidence" value="ECO:0007669"/>
    <property type="project" value="UniProtKB-KW"/>
</dbReference>
<evidence type="ECO:0000256" key="10">
    <source>
        <dbReference type="ARBA" id="ARBA00023204"/>
    </source>
</evidence>
<dbReference type="GO" id="GO:0017116">
    <property type="term" value="F:single-stranded DNA helicase activity"/>
    <property type="evidence" value="ECO:0007669"/>
    <property type="project" value="TreeGrafter"/>
</dbReference>
<gene>
    <name evidence="17" type="ORF">APLA_LOCUS6308</name>
</gene>
<evidence type="ECO:0000256" key="15">
    <source>
        <dbReference type="SAM" id="MobiDB-lite"/>
    </source>
</evidence>
<reference evidence="17 18" key="1">
    <citation type="submission" date="2020-04" db="EMBL/GenBank/DDBJ databases">
        <authorList>
            <person name="Wallbank WR R."/>
            <person name="Pardo Diaz C."/>
            <person name="Kozak K."/>
            <person name="Martin S."/>
            <person name="Jiggins C."/>
            <person name="Moest M."/>
            <person name="Warren A I."/>
            <person name="Byers J.R.P. K."/>
            <person name="Montejo-Kovacevich G."/>
            <person name="Yen C E."/>
        </authorList>
    </citation>
    <scope>NUCLEOTIDE SEQUENCE [LARGE SCALE GENOMIC DNA]</scope>
</reference>
<comment type="subcellular location">
    <subcellularLocation>
        <location evidence="1">Nucleus</location>
    </subcellularLocation>
</comment>
<evidence type="ECO:0000256" key="7">
    <source>
        <dbReference type="ARBA" id="ARBA00022806"/>
    </source>
</evidence>
<keyword evidence="6" id="KW-0378">Hydrolase</keyword>
<dbReference type="GO" id="GO:0000724">
    <property type="term" value="P:double-strand break repair via homologous recombination"/>
    <property type="evidence" value="ECO:0007669"/>
    <property type="project" value="TreeGrafter"/>
</dbReference>
<dbReference type="OrthoDB" id="271325at2759"/>
<dbReference type="InterPro" id="IPR031327">
    <property type="entry name" value="MCM"/>
</dbReference>
<comment type="catalytic activity">
    <reaction evidence="13">
        <text>ATP + H2O = ADP + phosphate + H(+)</text>
        <dbReference type="Rhea" id="RHEA:13065"/>
        <dbReference type="ChEBI" id="CHEBI:15377"/>
        <dbReference type="ChEBI" id="CHEBI:15378"/>
        <dbReference type="ChEBI" id="CHEBI:30616"/>
        <dbReference type="ChEBI" id="CHEBI:43474"/>
        <dbReference type="ChEBI" id="CHEBI:456216"/>
        <dbReference type="EC" id="3.6.4.12"/>
    </reaction>
</comment>
<dbReference type="Pfam" id="PF26066">
    <property type="entry name" value="MCM9_N"/>
    <property type="match status" value="1"/>
</dbReference>
<feature type="region of interest" description="Disordered" evidence="15">
    <location>
        <begin position="747"/>
        <end position="767"/>
    </location>
</feature>
<evidence type="ECO:0000256" key="5">
    <source>
        <dbReference type="ARBA" id="ARBA00022763"/>
    </source>
</evidence>
<dbReference type="InterPro" id="IPR058768">
    <property type="entry name" value="MCM9_N"/>
</dbReference>
<comment type="caution">
    <text evidence="17">The sequence shown here is derived from an EMBL/GenBank/DDBJ whole genome shotgun (WGS) entry which is preliminary data.</text>
</comment>
<dbReference type="PROSITE" id="PS50051">
    <property type="entry name" value="MCM_2"/>
    <property type="match status" value="1"/>
</dbReference>
<keyword evidence="7" id="KW-0347">Helicase</keyword>
<keyword evidence="10" id="KW-0234">DNA repair</keyword>
<keyword evidence="18" id="KW-1185">Reference proteome</keyword>
<dbReference type="InterPro" id="IPR027417">
    <property type="entry name" value="P-loop_NTPase"/>
</dbReference>
<evidence type="ECO:0000256" key="14">
    <source>
        <dbReference type="RuleBase" id="RU004070"/>
    </source>
</evidence>
<sequence>MILEYIIKFHLQECINILSQPDKLGYYSVKIDFLKLFETYPDVGDKVLCDPVVSLPACDKDVIKAQQQILEGDEYKSILSKLQYSFIKRNVHARFFGLPVCPELHRTIFPKNVDLGCFLKVAGTVVRVTQSKMLEYHRKYVCVKCNYENCQEAQFENRYILKPPSKCGNDIKSCRSSTFSEVQLVSREHCKDYQEIKIQEQVNKLSIGTIPGSLWVVLEDDLVDCCKPGDDLLICATVRRRWRPVGQNKKSEVELVLQANYIEVCNAQRSEVIATAPDIKECFNEFWAKYEACPLKGRDRILAAVAPQVYGLHLVKLALLLTVITGSNHIIENDINKKTVQDEKHSTRVRGQCHLLLVGDPGTGKSQLLRVGSELTARSVFTSGAGSTRAGLTCAALREDGEWHLEAGALVLSDGGVCCIDEISQLRVHDRTAIHEAMEQQTISVAKAGIVCKLNTRCAIIAACNPKGHYDTDQPLSVNVSLGTPLLSRFDLIFILLDSKNKTWDKLVSSYILFGDSNASESKKWNLEKLQMYIDLVGPRFTEMTKSANMILQSYYMLQRRSEHRDPSRTTVRMLDSLVRLSQAHCRLMYRTTILPMDSIIAITLVDLSMQDCTLDDTTDALHSTIPKYSDYEYLQTAKKLLTQLNLLDIWRNELLYYAKLLQVDHKTLENDLENGNCKIFAKHEDVTDDNIQLSASLITSSYFHNNKNTKKVDVNLVDDTETSTKKDKNFKSPINERLAATLKKHAALNKTEKEPTTKKKNINKRKRKEITADTSLVKRKLIKKGKKSKDKTDGDHDYICNSDEEFDDNVNMLNVVPSVNDALADLGIDFRFESDTNDNNENENMKTESKKNEMEDINVHRDKASNSGFNKQEVIDKRAIGSNNKTEVQQNTANKLKQFQFVSNHDPDKYEEKSHKVIDTSSNKLTRLELEHEKDIFKSASKSKTHISMFETSVKTNTTLKENNPNSSASNKVLNSGSQISIFESSDCDIDLDI</sequence>
<name>A0A8S0ZV59_ARCPL</name>
<evidence type="ECO:0000313" key="17">
    <source>
        <dbReference type="EMBL" id="CAB3235817.1"/>
    </source>
</evidence>
<dbReference type="PANTHER" id="PTHR11630">
    <property type="entry name" value="DNA REPLICATION LICENSING FACTOR MCM FAMILY MEMBER"/>
    <property type="match status" value="1"/>
</dbReference>
<evidence type="ECO:0000256" key="13">
    <source>
        <dbReference type="ARBA" id="ARBA00047995"/>
    </source>
</evidence>
<keyword evidence="11" id="KW-0539">Nucleus</keyword>
<evidence type="ECO:0000256" key="4">
    <source>
        <dbReference type="ARBA" id="ARBA00022741"/>
    </source>
</evidence>
<evidence type="ECO:0000256" key="1">
    <source>
        <dbReference type="ARBA" id="ARBA00004123"/>
    </source>
</evidence>
<feature type="compositionally biased region" description="Basic and acidic residues" evidence="15">
    <location>
        <begin position="844"/>
        <end position="865"/>
    </location>
</feature>
<evidence type="ECO:0000256" key="3">
    <source>
        <dbReference type="ARBA" id="ARBA00012551"/>
    </source>
</evidence>
<keyword evidence="5" id="KW-0227">DNA damage</keyword>
<feature type="region of interest" description="Disordered" evidence="15">
    <location>
        <begin position="835"/>
        <end position="891"/>
    </location>
</feature>
<dbReference type="GO" id="GO:0005634">
    <property type="term" value="C:nucleus"/>
    <property type="evidence" value="ECO:0007669"/>
    <property type="project" value="UniProtKB-SubCell"/>
</dbReference>
<feature type="compositionally biased region" description="Polar residues" evidence="15">
    <location>
        <begin position="882"/>
        <end position="891"/>
    </location>
</feature>
<protein>
    <recommendedName>
        <fullName evidence="12">DNA helicase MCM9</fullName>
        <ecNumber evidence="3">3.6.4.12</ecNumber>
    </recommendedName>
</protein>
<keyword evidence="9 14" id="KW-0238">DNA-binding</keyword>
<evidence type="ECO:0000256" key="2">
    <source>
        <dbReference type="ARBA" id="ARBA00008010"/>
    </source>
</evidence>
<dbReference type="Pfam" id="PF00493">
    <property type="entry name" value="MCM"/>
    <property type="match status" value="1"/>
</dbReference>
<dbReference type="Pfam" id="PF17207">
    <property type="entry name" value="MCM_OB"/>
    <property type="match status" value="1"/>
</dbReference>
<dbReference type="SUPFAM" id="SSF52540">
    <property type="entry name" value="P-loop containing nucleoside triphosphate hydrolases"/>
    <property type="match status" value="1"/>
</dbReference>
<organism evidence="17 18">
    <name type="scientific">Arctia plantaginis</name>
    <name type="common">Wood tiger moth</name>
    <name type="synonym">Phalaena plantaginis</name>
    <dbReference type="NCBI Taxonomy" id="874455"/>
    <lineage>
        <taxon>Eukaryota</taxon>
        <taxon>Metazoa</taxon>
        <taxon>Ecdysozoa</taxon>
        <taxon>Arthropoda</taxon>
        <taxon>Hexapoda</taxon>
        <taxon>Insecta</taxon>
        <taxon>Pterygota</taxon>
        <taxon>Neoptera</taxon>
        <taxon>Endopterygota</taxon>
        <taxon>Lepidoptera</taxon>
        <taxon>Glossata</taxon>
        <taxon>Ditrysia</taxon>
        <taxon>Noctuoidea</taxon>
        <taxon>Erebidae</taxon>
        <taxon>Arctiinae</taxon>
        <taxon>Arctia</taxon>
    </lineage>
</organism>
<evidence type="ECO:0000256" key="8">
    <source>
        <dbReference type="ARBA" id="ARBA00022840"/>
    </source>
</evidence>
<dbReference type="InterPro" id="IPR001208">
    <property type="entry name" value="MCM_dom"/>
</dbReference>
<dbReference type="Gene3D" id="3.40.50.300">
    <property type="entry name" value="P-loop containing nucleotide triphosphate hydrolases"/>
    <property type="match status" value="1"/>
</dbReference>
<dbReference type="EMBL" id="CADEBC010000485">
    <property type="protein sequence ID" value="CAB3235817.1"/>
    <property type="molecule type" value="Genomic_DNA"/>
</dbReference>
<keyword evidence="8 14" id="KW-0067">ATP-binding</keyword>
<dbReference type="GO" id="GO:0016787">
    <property type="term" value="F:hydrolase activity"/>
    <property type="evidence" value="ECO:0007669"/>
    <property type="project" value="UniProtKB-KW"/>
</dbReference>
<dbReference type="PRINTS" id="PR01657">
    <property type="entry name" value="MCMFAMILY"/>
</dbReference>
<dbReference type="InterPro" id="IPR012340">
    <property type="entry name" value="NA-bd_OB-fold"/>
</dbReference>
<dbReference type="AlphaFoldDB" id="A0A8S0ZV59"/>
<evidence type="ECO:0000256" key="9">
    <source>
        <dbReference type="ARBA" id="ARBA00023125"/>
    </source>
</evidence>
<dbReference type="EC" id="3.6.4.12" evidence="3"/>
<dbReference type="PANTHER" id="PTHR11630:SF48">
    <property type="entry name" value="DNA HELICASE MCM9"/>
    <property type="match status" value="1"/>
</dbReference>
<dbReference type="InterPro" id="IPR033762">
    <property type="entry name" value="MCM_OB"/>
</dbReference>
<proteinExistence type="inferred from homology"/>
<dbReference type="Proteomes" id="UP000494106">
    <property type="component" value="Unassembled WGS sequence"/>
</dbReference>
<dbReference type="SMART" id="SM00350">
    <property type="entry name" value="MCM"/>
    <property type="match status" value="1"/>
</dbReference>
<evidence type="ECO:0000256" key="6">
    <source>
        <dbReference type="ARBA" id="ARBA00022801"/>
    </source>
</evidence>
<evidence type="ECO:0000313" key="18">
    <source>
        <dbReference type="Proteomes" id="UP000494106"/>
    </source>
</evidence>
<dbReference type="Pfam" id="PF17855">
    <property type="entry name" value="MCM_lid"/>
    <property type="match status" value="1"/>
</dbReference>
<evidence type="ECO:0000259" key="16">
    <source>
        <dbReference type="PROSITE" id="PS50051"/>
    </source>
</evidence>
<dbReference type="GO" id="GO:0042555">
    <property type="term" value="C:MCM complex"/>
    <property type="evidence" value="ECO:0007669"/>
    <property type="project" value="TreeGrafter"/>
</dbReference>
<evidence type="ECO:0000256" key="12">
    <source>
        <dbReference type="ARBA" id="ARBA00041085"/>
    </source>
</evidence>
<comment type="similarity">
    <text evidence="2 14">Belongs to the MCM family.</text>
</comment>
<dbReference type="Gene3D" id="2.40.50.140">
    <property type="entry name" value="Nucleic acid-binding proteins"/>
    <property type="match status" value="1"/>
</dbReference>
<accession>A0A8S0ZV59</accession>
<dbReference type="InterPro" id="IPR041562">
    <property type="entry name" value="MCM_lid"/>
</dbReference>